<proteinExistence type="predicted"/>
<name>A0A8S1R8G1_9CILI</name>
<dbReference type="AlphaFoldDB" id="A0A8S1R8G1"/>
<accession>A0A8S1R8G1</accession>
<gene>
    <name evidence="1" type="ORF">PSON_ATCC_30995.1.T1460014</name>
</gene>
<evidence type="ECO:0000313" key="2">
    <source>
        <dbReference type="Proteomes" id="UP000692954"/>
    </source>
</evidence>
<keyword evidence="2" id="KW-1185">Reference proteome</keyword>
<dbReference type="Proteomes" id="UP000692954">
    <property type="component" value="Unassembled WGS sequence"/>
</dbReference>
<organism evidence="1 2">
    <name type="scientific">Paramecium sonneborni</name>
    <dbReference type="NCBI Taxonomy" id="65129"/>
    <lineage>
        <taxon>Eukaryota</taxon>
        <taxon>Sar</taxon>
        <taxon>Alveolata</taxon>
        <taxon>Ciliophora</taxon>
        <taxon>Intramacronucleata</taxon>
        <taxon>Oligohymenophorea</taxon>
        <taxon>Peniculida</taxon>
        <taxon>Parameciidae</taxon>
        <taxon>Paramecium</taxon>
    </lineage>
</organism>
<protein>
    <submittedName>
        <fullName evidence="1">Uncharacterized protein</fullName>
    </submittedName>
</protein>
<reference evidence="1" key="1">
    <citation type="submission" date="2021-01" db="EMBL/GenBank/DDBJ databases">
        <authorList>
            <consortium name="Genoscope - CEA"/>
            <person name="William W."/>
        </authorList>
    </citation>
    <scope>NUCLEOTIDE SEQUENCE</scope>
</reference>
<evidence type="ECO:0000313" key="1">
    <source>
        <dbReference type="EMBL" id="CAD8123589.1"/>
    </source>
</evidence>
<comment type="caution">
    <text evidence="1">The sequence shown here is derived from an EMBL/GenBank/DDBJ whole genome shotgun (WGS) entry which is preliminary data.</text>
</comment>
<sequence>MEEIKTEENFQQNPFYFIMEQLRGPGSREVDPHLKNQQIFSYIFKIKQVCLEMSKKLGKIALLVAKNIGLLKMKGLQTFLFRRNQKKQKLLNDSRKQ</sequence>
<dbReference type="EMBL" id="CAJJDN010000146">
    <property type="protein sequence ID" value="CAD8123589.1"/>
    <property type="molecule type" value="Genomic_DNA"/>
</dbReference>